<protein>
    <submittedName>
        <fullName evidence="1">Uncharacterized protein</fullName>
    </submittedName>
</protein>
<dbReference type="EMBL" id="KN833949">
    <property type="protein sequence ID" value="KIK14235.1"/>
    <property type="molecule type" value="Genomic_DNA"/>
</dbReference>
<name>A0A0C9XPC0_9AGAM</name>
<feature type="non-terminal residue" evidence="1">
    <location>
        <position position="1"/>
    </location>
</feature>
<accession>A0A0C9XPC0</accession>
<sequence>ELRKNYISPSETIAAIDSIAREILKNYPLVVIDVTTGHLCDGPERMHIFKASPSFKEVVSSTTRELDKERILEAVTSFFGYVMFSHVWQGNKPSFQQVSAVISVWHLPKTILNEKLQNFCKETRRFGYKWAWSDTYRQGHELHP</sequence>
<reference evidence="2" key="2">
    <citation type="submission" date="2015-01" db="EMBL/GenBank/DDBJ databases">
        <title>Evolutionary Origins and Diversification of the Mycorrhizal Mutualists.</title>
        <authorList>
            <consortium name="DOE Joint Genome Institute"/>
            <consortium name="Mycorrhizal Genomics Consortium"/>
            <person name="Kohler A."/>
            <person name="Kuo A."/>
            <person name="Nagy L.G."/>
            <person name="Floudas D."/>
            <person name="Copeland A."/>
            <person name="Barry K.W."/>
            <person name="Cichocki N."/>
            <person name="Veneault-Fourrey C."/>
            <person name="LaButti K."/>
            <person name="Lindquist E.A."/>
            <person name="Lipzen A."/>
            <person name="Lundell T."/>
            <person name="Morin E."/>
            <person name="Murat C."/>
            <person name="Riley R."/>
            <person name="Ohm R."/>
            <person name="Sun H."/>
            <person name="Tunlid A."/>
            <person name="Henrissat B."/>
            <person name="Grigoriev I.V."/>
            <person name="Hibbett D.S."/>
            <person name="Martin F."/>
        </authorList>
    </citation>
    <scope>NUCLEOTIDE SEQUENCE [LARGE SCALE GENOMIC DNA]</scope>
    <source>
        <strain evidence="2">441</strain>
    </source>
</reference>
<dbReference type="HOGENOM" id="CLU_1801101_0_0_1"/>
<dbReference type="AlphaFoldDB" id="A0A0C9XPC0"/>
<dbReference type="Proteomes" id="UP000054018">
    <property type="component" value="Unassembled WGS sequence"/>
</dbReference>
<gene>
    <name evidence="1" type="ORF">PISMIDRAFT_642881</name>
</gene>
<dbReference type="OrthoDB" id="2691330at2759"/>
<proteinExistence type="predicted"/>
<organism evidence="1 2">
    <name type="scientific">Pisolithus microcarpus 441</name>
    <dbReference type="NCBI Taxonomy" id="765257"/>
    <lineage>
        <taxon>Eukaryota</taxon>
        <taxon>Fungi</taxon>
        <taxon>Dikarya</taxon>
        <taxon>Basidiomycota</taxon>
        <taxon>Agaricomycotina</taxon>
        <taxon>Agaricomycetes</taxon>
        <taxon>Agaricomycetidae</taxon>
        <taxon>Boletales</taxon>
        <taxon>Sclerodermatineae</taxon>
        <taxon>Pisolithaceae</taxon>
        <taxon>Pisolithus</taxon>
    </lineage>
</organism>
<evidence type="ECO:0000313" key="2">
    <source>
        <dbReference type="Proteomes" id="UP000054018"/>
    </source>
</evidence>
<keyword evidence="2" id="KW-1185">Reference proteome</keyword>
<reference evidence="1 2" key="1">
    <citation type="submission" date="2014-04" db="EMBL/GenBank/DDBJ databases">
        <authorList>
            <consortium name="DOE Joint Genome Institute"/>
            <person name="Kuo A."/>
            <person name="Kohler A."/>
            <person name="Costa M.D."/>
            <person name="Nagy L.G."/>
            <person name="Floudas D."/>
            <person name="Copeland A."/>
            <person name="Barry K.W."/>
            <person name="Cichocki N."/>
            <person name="Veneault-Fourrey C."/>
            <person name="LaButti K."/>
            <person name="Lindquist E.A."/>
            <person name="Lipzen A."/>
            <person name="Lundell T."/>
            <person name="Morin E."/>
            <person name="Murat C."/>
            <person name="Sun H."/>
            <person name="Tunlid A."/>
            <person name="Henrissat B."/>
            <person name="Grigoriev I.V."/>
            <person name="Hibbett D.S."/>
            <person name="Martin F."/>
            <person name="Nordberg H.P."/>
            <person name="Cantor M.N."/>
            <person name="Hua S.X."/>
        </authorList>
    </citation>
    <scope>NUCLEOTIDE SEQUENCE [LARGE SCALE GENOMIC DNA]</scope>
    <source>
        <strain evidence="1 2">441</strain>
    </source>
</reference>
<evidence type="ECO:0000313" key="1">
    <source>
        <dbReference type="EMBL" id="KIK14235.1"/>
    </source>
</evidence>